<gene>
    <name evidence="2" type="ORF">UFOVP682_46</name>
</gene>
<evidence type="ECO:0000256" key="1">
    <source>
        <dbReference type="SAM" id="MobiDB-lite"/>
    </source>
</evidence>
<proteinExistence type="predicted"/>
<accession>A0A6J5NG23</accession>
<sequence length="157" mass="16646">MNPWFLLGATIAVAAAGAGGLYKGRALGMAEVQQAWDNEKTQQYEAYAVAQDAARLREQALQASANNLRKDKDAEIRNLNARATALANSLRERPSRPTTESSPVPGTASVGPAPASCTGAGLSREDAEFLAGEATRADELRASLRQCLAQYSTLIPK</sequence>
<name>A0A6J5NG23_9CAUD</name>
<evidence type="ECO:0000313" key="2">
    <source>
        <dbReference type="EMBL" id="CAB4157727.1"/>
    </source>
</evidence>
<protein>
    <submittedName>
        <fullName evidence="2">Uncharacterized protein</fullName>
    </submittedName>
</protein>
<reference evidence="2" key="1">
    <citation type="submission" date="2020-04" db="EMBL/GenBank/DDBJ databases">
        <authorList>
            <person name="Chiriac C."/>
            <person name="Salcher M."/>
            <person name="Ghai R."/>
            <person name="Kavagutti S V."/>
        </authorList>
    </citation>
    <scope>NUCLEOTIDE SEQUENCE</scope>
</reference>
<organism evidence="2">
    <name type="scientific">uncultured Caudovirales phage</name>
    <dbReference type="NCBI Taxonomy" id="2100421"/>
    <lineage>
        <taxon>Viruses</taxon>
        <taxon>Duplodnaviria</taxon>
        <taxon>Heunggongvirae</taxon>
        <taxon>Uroviricota</taxon>
        <taxon>Caudoviricetes</taxon>
        <taxon>Peduoviridae</taxon>
        <taxon>Maltschvirus</taxon>
        <taxon>Maltschvirus maltsch</taxon>
    </lineage>
</organism>
<dbReference type="EMBL" id="LR796661">
    <property type="protein sequence ID" value="CAB4157727.1"/>
    <property type="molecule type" value="Genomic_DNA"/>
</dbReference>
<feature type="region of interest" description="Disordered" evidence="1">
    <location>
        <begin position="86"/>
        <end position="121"/>
    </location>
</feature>